<name>A0A926XUP6_9BACT</name>
<comment type="caution">
    <text evidence="2">The sequence shown here is derived from an EMBL/GenBank/DDBJ whole genome shotgun (WGS) entry which is preliminary data.</text>
</comment>
<dbReference type="InterPro" id="IPR059226">
    <property type="entry name" value="Choice_anch_Q_dom"/>
</dbReference>
<dbReference type="InterPro" id="IPR012334">
    <property type="entry name" value="Pectin_lyas_fold"/>
</dbReference>
<dbReference type="AlphaFoldDB" id="A0A926XUP6"/>
<dbReference type="EMBL" id="JACWZY010000002">
    <property type="protein sequence ID" value="MBD2699916.1"/>
    <property type="molecule type" value="Genomic_DNA"/>
</dbReference>
<dbReference type="PANTHER" id="PTHR11319:SF35">
    <property type="entry name" value="OUTER MEMBRANE PROTEIN PMPC-RELATED"/>
    <property type="match status" value="1"/>
</dbReference>
<dbReference type="InterPro" id="IPR011050">
    <property type="entry name" value="Pectin_lyase_fold/virulence"/>
</dbReference>
<keyword evidence="1" id="KW-0732">Signal</keyword>
<dbReference type="NCBIfam" id="NF041518">
    <property type="entry name" value="choice_anch_Q"/>
    <property type="match status" value="1"/>
</dbReference>
<dbReference type="InterPro" id="IPR006626">
    <property type="entry name" value="PbH1"/>
</dbReference>
<feature type="chain" id="PRO_5038032604" evidence="1">
    <location>
        <begin position="22"/>
        <end position="891"/>
    </location>
</feature>
<dbReference type="Proteomes" id="UP000598820">
    <property type="component" value="Unassembled WGS sequence"/>
</dbReference>
<dbReference type="SMART" id="SM00710">
    <property type="entry name" value="PbH1"/>
    <property type="match status" value="5"/>
</dbReference>
<sequence length="891" mass="92843">MKNTVYFGIVYICLFAGIAHAQTIRYVKPTATGTGLGNSWVDASGDLQAMINASSGGDQVWVQTGTYYPSRDVTGNASPSDARTKTFLIKSGVKVYGGFLGTETTLVDWQSLQNYENCILSGDLGVAASTLDNAYHVVTFLGANSNTELNGFVIRDGVANGSAFNDKYGGGITCRATPSVVSVPRMTLCKLQNNVASISGGGLYVEDFSVPVITSCQFVSNTSVLGAGTSNGTTDAFNSISYTDCSFIANVATSSGGGAFNGGAIMFYTNCSFINNQAGASGGGGVHNGSNGKITFRNNLFAKNSTTGTGGAINTYTNDNSTTLRLTNCTISENTAFSGGGVAHLAGVSATGTSQLTAVSTIIWNNTATSGAANFLNQTNVAPVFQYADVQDCGSISGCAGGTGNVSVDPAFVTPFSGRLSATSPLINAGDPTATSFSLYPIDPRGLPRVIGGRVDIGAFEDQMTIGFFSRTNGFWNDPNTWECICVPSRSDNVVLRHTVSTTNSADVALARNVLINPNGRYVSGTGATLRMGTRIHYVKPTATGTGDATSWANASGNLQATLLAAQSGEEVWVQQGLYKPTSGTDRTASFSITSGSKVFGGFLGIETTLQERNVNLTFPLTTTLSGNISTTASADNSYHIVWMQNVANGTLLDGFVITGGGTATNTEIPIPPGGYTGGGILNISTGSLTSSPTVQNCYVVNNRGASAGGGMYNSGTGTVTLRNCLFEGNYGENGGAIYNSYSGAEGSETSTIQLNIINCDLVYNSCLQTGKAITGGLLNITNSIVWMNLGGSRPLVFQAYATGSQISYSIIQDGAGSSMYVGGTVSNADPKFRGFPDFRLRSDSPAINTGNPSDTYQKTGFMDLEGNYRIFLGLVDRGCFEFYSTSYQYP</sequence>
<reference evidence="2" key="1">
    <citation type="submission" date="2020-09" db="EMBL/GenBank/DDBJ databases">
        <authorList>
            <person name="Kim M.K."/>
        </authorList>
    </citation>
    <scope>NUCLEOTIDE SEQUENCE</scope>
    <source>
        <strain evidence="2">BT702</strain>
    </source>
</reference>
<keyword evidence="3" id="KW-1185">Reference proteome</keyword>
<evidence type="ECO:0000313" key="2">
    <source>
        <dbReference type="EMBL" id="MBD2699916.1"/>
    </source>
</evidence>
<gene>
    <name evidence="2" type="ORF">IC229_04675</name>
</gene>
<organism evidence="2 3">
    <name type="scientific">Spirosoma profusum</name>
    <dbReference type="NCBI Taxonomy" id="2771354"/>
    <lineage>
        <taxon>Bacteria</taxon>
        <taxon>Pseudomonadati</taxon>
        <taxon>Bacteroidota</taxon>
        <taxon>Cytophagia</taxon>
        <taxon>Cytophagales</taxon>
        <taxon>Cytophagaceae</taxon>
        <taxon>Spirosoma</taxon>
    </lineage>
</organism>
<accession>A0A926XUP6</accession>
<feature type="signal peptide" evidence="1">
    <location>
        <begin position="1"/>
        <end position="21"/>
    </location>
</feature>
<dbReference type="RefSeq" id="WP_190885750.1">
    <property type="nucleotide sequence ID" value="NZ_JACWZY010000002.1"/>
</dbReference>
<dbReference type="Gene3D" id="2.160.20.10">
    <property type="entry name" value="Single-stranded right-handed beta-helix, Pectin lyase-like"/>
    <property type="match status" value="2"/>
</dbReference>
<protein>
    <submittedName>
        <fullName evidence="2">Right-handed parallel beta-helix repeat-containing protein</fullName>
    </submittedName>
</protein>
<dbReference type="PANTHER" id="PTHR11319">
    <property type="entry name" value="G PROTEIN-COUPLED RECEPTOR-RELATED"/>
    <property type="match status" value="1"/>
</dbReference>
<dbReference type="SUPFAM" id="SSF51126">
    <property type="entry name" value="Pectin lyase-like"/>
    <property type="match status" value="2"/>
</dbReference>
<evidence type="ECO:0000256" key="1">
    <source>
        <dbReference type="SAM" id="SignalP"/>
    </source>
</evidence>
<evidence type="ECO:0000313" key="3">
    <source>
        <dbReference type="Proteomes" id="UP000598820"/>
    </source>
</evidence>
<proteinExistence type="predicted"/>